<reference evidence="1 3" key="2">
    <citation type="submission" date="2016-02" db="EMBL/GenBank/DDBJ databases">
        <title>Complete Genome Sequence of Propionibacterium acidipropionici ATCC 55737.</title>
        <authorList>
            <person name="Luna Flores C.H."/>
            <person name="Nielsen L.K."/>
            <person name="Marcellin E."/>
        </authorList>
    </citation>
    <scope>NUCLEOTIDE SEQUENCE [LARGE SCALE GENOMIC DNA]</scope>
    <source>
        <strain evidence="1 3">ATCC 55737</strain>
    </source>
</reference>
<accession>A0AAC8YFZ6</accession>
<name>A0AAC8YFZ6_9ACTN</name>
<dbReference type="EMBL" id="CP015970">
    <property type="protein sequence ID" value="AOZ47329.1"/>
    <property type="molecule type" value="Genomic_DNA"/>
</dbReference>
<protein>
    <submittedName>
        <fullName evidence="1">Uncharacterized protein</fullName>
    </submittedName>
</protein>
<dbReference type="Proteomes" id="UP000075221">
    <property type="component" value="Chromosome"/>
</dbReference>
<evidence type="ECO:0000313" key="2">
    <source>
        <dbReference type="EMBL" id="AOZ47329.1"/>
    </source>
</evidence>
<keyword evidence="4" id="KW-1185">Reference proteome</keyword>
<evidence type="ECO:0000313" key="1">
    <source>
        <dbReference type="EMBL" id="AMS05864.1"/>
    </source>
</evidence>
<dbReference type="Proteomes" id="UP000178666">
    <property type="component" value="Chromosome"/>
</dbReference>
<reference evidence="2 4" key="1">
    <citation type="journal article" date="2016" name="Plant Dis.">
        <title>Improved production of propionic acid using genome shuffling.</title>
        <authorList>
            <person name="Luna-Flores C.H."/>
            <person name="Palfreyman R.W."/>
            <person name="Kromer J.O."/>
            <person name="Nielsen L.K."/>
            <person name="Marcellin E."/>
        </authorList>
    </citation>
    <scope>NUCLEOTIDE SEQUENCE [LARGE SCALE GENOMIC DNA]</scope>
    <source>
        <strain evidence="2 4">F3E8</strain>
    </source>
</reference>
<dbReference type="AlphaFoldDB" id="A0AAC8YFZ6"/>
<dbReference type="EMBL" id="CP014352">
    <property type="protein sequence ID" value="AMS05864.1"/>
    <property type="molecule type" value="Genomic_DNA"/>
</dbReference>
<evidence type="ECO:0000313" key="4">
    <source>
        <dbReference type="Proteomes" id="UP000178666"/>
    </source>
</evidence>
<evidence type="ECO:0000313" key="3">
    <source>
        <dbReference type="Proteomes" id="UP000075221"/>
    </source>
</evidence>
<proteinExistence type="predicted"/>
<organism evidence="1 3">
    <name type="scientific">Acidipropionibacterium acidipropionici</name>
    <dbReference type="NCBI Taxonomy" id="1748"/>
    <lineage>
        <taxon>Bacteria</taxon>
        <taxon>Bacillati</taxon>
        <taxon>Actinomycetota</taxon>
        <taxon>Actinomycetes</taxon>
        <taxon>Propionibacteriales</taxon>
        <taxon>Propionibacteriaceae</taxon>
        <taxon>Acidipropionibacterium</taxon>
    </lineage>
</organism>
<sequence>MTGRPIMDAGPGINFFSIHKERLLFATLGALSIPETVREEIQRKSKHDHRFSAASGVLAKAPESLLNILSDDVTDELAGAVERICRIPFHQRLLESKDLGETMVVAHAAIAAETGENVIVLIDDGGGRRLAASEARRLDRMRHAGKQVGTISLIGTVTVLERAAGGAHLPDRAALRTLYQRLRGLDDGVPPLASTNLMDLSCWSRQK</sequence>
<gene>
    <name evidence="2" type="ORF">A8L58_12295</name>
    <name evidence="1" type="ORF">AXH35_10855</name>
</gene>